<dbReference type="AlphaFoldDB" id="A0A1I5XAE8"/>
<keyword evidence="2" id="KW-0812">Transmembrane</keyword>
<proteinExistence type="predicted"/>
<sequence length="53" mass="5826">MIVYLAGVVTGIAITLGTLALVLWLYTRRDNRPPPDWDPDATVEIPRIPPNPG</sequence>
<dbReference type="EMBL" id="FOWC01000010">
    <property type="protein sequence ID" value="SFQ28953.1"/>
    <property type="molecule type" value="Genomic_DNA"/>
</dbReference>
<keyword evidence="2" id="KW-1133">Transmembrane helix</keyword>
<feature type="transmembrane region" description="Helical" evidence="2">
    <location>
        <begin position="6"/>
        <end position="26"/>
    </location>
</feature>
<evidence type="ECO:0000256" key="2">
    <source>
        <dbReference type="SAM" id="Phobius"/>
    </source>
</evidence>
<evidence type="ECO:0000313" key="3">
    <source>
        <dbReference type="EMBL" id="SFQ28953.1"/>
    </source>
</evidence>
<name>A0A1I5XAE8_9PSEU</name>
<dbReference type="STRING" id="112413.SAMN05421854_110124"/>
<evidence type="ECO:0000256" key="1">
    <source>
        <dbReference type="SAM" id="MobiDB-lite"/>
    </source>
</evidence>
<organism evidence="3 4">
    <name type="scientific">Amycolatopsis rubida</name>
    <dbReference type="NCBI Taxonomy" id="112413"/>
    <lineage>
        <taxon>Bacteria</taxon>
        <taxon>Bacillati</taxon>
        <taxon>Actinomycetota</taxon>
        <taxon>Actinomycetes</taxon>
        <taxon>Pseudonocardiales</taxon>
        <taxon>Pseudonocardiaceae</taxon>
        <taxon>Amycolatopsis</taxon>
    </lineage>
</organism>
<keyword evidence="2" id="KW-0472">Membrane</keyword>
<feature type="region of interest" description="Disordered" evidence="1">
    <location>
        <begin position="30"/>
        <end position="53"/>
    </location>
</feature>
<gene>
    <name evidence="3" type="ORF">SAMN05421854_110124</name>
</gene>
<protein>
    <submittedName>
        <fullName evidence="3">Uncharacterized protein</fullName>
    </submittedName>
</protein>
<dbReference type="RefSeq" id="WP_167545529.1">
    <property type="nucleotide sequence ID" value="NZ_FOWC01000010.1"/>
</dbReference>
<accession>A0A1I5XAE8</accession>
<reference evidence="3 4" key="1">
    <citation type="submission" date="2016-10" db="EMBL/GenBank/DDBJ databases">
        <authorList>
            <person name="de Groot N.N."/>
        </authorList>
    </citation>
    <scope>NUCLEOTIDE SEQUENCE [LARGE SCALE GENOMIC DNA]</scope>
    <source>
        <strain evidence="3 4">DSM 44637</strain>
    </source>
</reference>
<dbReference type="Proteomes" id="UP000199137">
    <property type="component" value="Unassembled WGS sequence"/>
</dbReference>
<evidence type="ECO:0000313" key="4">
    <source>
        <dbReference type="Proteomes" id="UP000199137"/>
    </source>
</evidence>